<dbReference type="SUPFAM" id="SSF57756">
    <property type="entry name" value="Retrovirus zinc finger-like domains"/>
    <property type="match status" value="1"/>
</dbReference>
<evidence type="ECO:0000256" key="2">
    <source>
        <dbReference type="SAM" id="MobiDB-lite"/>
    </source>
</evidence>
<evidence type="ECO:0000256" key="1">
    <source>
        <dbReference type="PROSITE-ProRule" id="PRU00047"/>
    </source>
</evidence>
<comment type="caution">
    <text evidence="4">The sequence shown here is derived from an EMBL/GenBank/DDBJ whole genome shotgun (WGS) entry which is preliminary data.</text>
</comment>
<dbReference type="Proteomes" id="UP001189429">
    <property type="component" value="Unassembled WGS sequence"/>
</dbReference>
<accession>A0ABN9SG55</accession>
<name>A0ABN9SG55_9DINO</name>
<feature type="region of interest" description="Disordered" evidence="2">
    <location>
        <begin position="821"/>
        <end position="852"/>
    </location>
</feature>
<protein>
    <recommendedName>
        <fullName evidence="3">CCHC-type domain-containing protein</fullName>
    </recommendedName>
</protein>
<feature type="compositionally biased region" description="Low complexity" evidence="2">
    <location>
        <begin position="69"/>
        <end position="95"/>
    </location>
</feature>
<reference evidence="4" key="1">
    <citation type="submission" date="2023-10" db="EMBL/GenBank/DDBJ databases">
        <authorList>
            <person name="Chen Y."/>
            <person name="Shah S."/>
            <person name="Dougan E. K."/>
            <person name="Thang M."/>
            <person name="Chan C."/>
        </authorList>
    </citation>
    <scope>NUCLEOTIDE SEQUENCE [LARGE SCALE GENOMIC DNA]</scope>
</reference>
<feature type="compositionally biased region" description="Low complexity" evidence="2">
    <location>
        <begin position="30"/>
        <end position="50"/>
    </location>
</feature>
<feature type="compositionally biased region" description="Basic residues" evidence="2">
    <location>
        <begin position="822"/>
        <end position="836"/>
    </location>
</feature>
<keyword evidence="1" id="KW-0863">Zinc-finger</keyword>
<dbReference type="SMART" id="SM00343">
    <property type="entry name" value="ZnF_C2HC"/>
    <property type="match status" value="1"/>
</dbReference>
<dbReference type="PROSITE" id="PS50158">
    <property type="entry name" value="ZF_CCHC"/>
    <property type="match status" value="1"/>
</dbReference>
<dbReference type="Gene3D" id="4.10.60.10">
    <property type="entry name" value="Zinc finger, CCHC-type"/>
    <property type="match status" value="1"/>
</dbReference>
<dbReference type="Pfam" id="PF00098">
    <property type="entry name" value="zf-CCHC"/>
    <property type="match status" value="1"/>
</dbReference>
<sequence>MPEEVQSGEAAAQPENGGEATSQSRDDWSRSGGSRSWHGWWDGWQGWQDWSRPNPWQREDSDPWAQGRASAGATADASASAAAGTAGAAADATASAAAGTYATLWPGSEETRAWAESAPQAPPLPRWGAPTTWATAGSQAAAAQEAATQTFEPPAPPAAPAPAAPPAQSAGTAAPRAPPAEPAGTAPAAAAPAAEAASAASAAQPWGGASAAASWHPPPPAPAGGFHRGDNQGPQQWQGFDRLDTWVLSIQRWSRRTALSSEAQAGRVVDELPVELQEKLMHIQEDLDCPGGLEVLLSYLKQARGDREDDKSKKAFERALENTEMRSGETLTQFVIRRDMEVREARKFGLDLPEKVQVEQLKAGARLSEQNMINLLSISQGREDLDSVKKALMRMDVRRKPDATRRQGKTFAAADEEDDYGEDDDMSDLVLVEFWEDSILDIVDAEAVYAAVESQDLDEEQLASVVAAVLDEKREKEGRPRRWAEAKDLKRAMARDREFFDSKRAGKKPAPRVGAGKQKLSIEKLKARTRCANCGQRGHWRRECTNAYRPKPKAEAKPGGRTMYVTTDGPSAATWLTLGPEVIQRLCGSMRGIPDSWLLHEDMEPSGMVDTAAGQALVGDKRLERLVNDYAKQGWRIPIRRSPQPKKARGVGGSADIIGEALIPITAIPNKCVLIQFKIFSGEVPLLLPVKWLESVGAKIDLERDRIQLDDVTLPMHRESSGHRIMSLLGSLPPHRFEVDASAAEDWPGLEAKAKGTDLSAAFVLETNNAARGFSSQVATEACGPPHDSFKFDSSDGIVGLSGKMAIQHVKGSSFAKEVRAHQVRQRAISKAKRNKAGSQEPSGPSSHLESSPEWEAVGMMTDESDQEQDTKETAGQVKRSPTLAAWHRVVGRLVYTMGARMAMMAANLLVGEMVPQAALECDHPQWARLKGANQYAKYEHCRKCKSRLWIERRSRTEQIDVLNRAQQRRNEHGDRNQARVESTPLTIKPELVYIKEVLKKKKPEFETVEEASKTVENAEIARALRENNQVLQQMAE</sequence>
<feature type="compositionally biased region" description="Low complexity" evidence="2">
    <location>
        <begin position="166"/>
        <end position="175"/>
    </location>
</feature>
<dbReference type="EMBL" id="CAUYUJ010011024">
    <property type="protein sequence ID" value="CAK0830782.1"/>
    <property type="molecule type" value="Genomic_DNA"/>
</dbReference>
<feature type="region of interest" description="Disordered" evidence="2">
    <location>
        <begin position="1"/>
        <end position="95"/>
    </location>
</feature>
<feature type="compositionally biased region" description="Low complexity" evidence="2">
    <location>
        <begin position="131"/>
        <end position="152"/>
    </location>
</feature>
<keyword evidence="1" id="KW-0862">Zinc</keyword>
<feature type="non-terminal residue" evidence="4">
    <location>
        <position position="1037"/>
    </location>
</feature>
<keyword evidence="5" id="KW-1185">Reference proteome</keyword>
<organism evidence="4 5">
    <name type="scientific">Prorocentrum cordatum</name>
    <dbReference type="NCBI Taxonomy" id="2364126"/>
    <lineage>
        <taxon>Eukaryota</taxon>
        <taxon>Sar</taxon>
        <taxon>Alveolata</taxon>
        <taxon>Dinophyceae</taxon>
        <taxon>Prorocentrales</taxon>
        <taxon>Prorocentraceae</taxon>
        <taxon>Prorocentrum</taxon>
    </lineage>
</organism>
<evidence type="ECO:0000313" key="5">
    <source>
        <dbReference type="Proteomes" id="UP001189429"/>
    </source>
</evidence>
<feature type="compositionally biased region" description="Polar residues" evidence="2">
    <location>
        <begin position="837"/>
        <end position="850"/>
    </location>
</feature>
<feature type="region of interest" description="Disordered" evidence="2">
    <location>
        <begin position="110"/>
        <end position="237"/>
    </location>
</feature>
<keyword evidence="1" id="KW-0479">Metal-binding</keyword>
<feature type="domain" description="CCHC-type" evidence="3">
    <location>
        <begin position="530"/>
        <end position="546"/>
    </location>
</feature>
<evidence type="ECO:0000259" key="3">
    <source>
        <dbReference type="PROSITE" id="PS50158"/>
    </source>
</evidence>
<evidence type="ECO:0000313" key="4">
    <source>
        <dbReference type="EMBL" id="CAK0830782.1"/>
    </source>
</evidence>
<dbReference type="InterPro" id="IPR036875">
    <property type="entry name" value="Znf_CCHC_sf"/>
</dbReference>
<gene>
    <name evidence="4" type="ORF">PCOR1329_LOCUS29319</name>
</gene>
<feature type="compositionally biased region" description="Pro residues" evidence="2">
    <location>
        <begin position="153"/>
        <end position="165"/>
    </location>
</feature>
<dbReference type="InterPro" id="IPR001878">
    <property type="entry name" value="Znf_CCHC"/>
</dbReference>
<feature type="compositionally biased region" description="Low complexity" evidence="2">
    <location>
        <begin position="182"/>
        <end position="215"/>
    </location>
</feature>
<proteinExistence type="predicted"/>